<name>A0A2P8AG30_9PEZI</name>
<dbReference type="PANTHER" id="PTHR12069:SF0">
    <property type="entry name" value="DNA-DIRECTED RNA POLYMERASE III SUBUNIT RPC5"/>
    <property type="match status" value="1"/>
</dbReference>
<dbReference type="Proteomes" id="UP000243723">
    <property type="component" value="Unassembled WGS sequence"/>
</dbReference>
<dbReference type="Pfam" id="PF04801">
    <property type="entry name" value="RPC5"/>
    <property type="match status" value="2"/>
</dbReference>
<dbReference type="STRING" id="40998.A0A2P8AG30"/>
<dbReference type="GO" id="GO:0005666">
    <property type="term" value="C:RNA polymerase III complex"/>
    <property type="evidence" value="ECO:0007669"/>
    <property type="project" value="TreeGrafter"/>
</dbReference>
<proteinExistence type="predicted"/>
<evidence type="ECO:0008006" key="4">
    <source>
        <dbReference type="Google" id="ProtNLM"/>
    </source>
</evidence>
<organism evidence="2 3">
    <name type="scientific">Elsinoe australis</name>
    <dbReference type="NCBI Taxonomy" id="40998"/>
    <lineage>
        <taxon>Eukaryota</taxon>
        <taxon>Fungi</taxon>
        <taxon>Dikarya</taxon>
        <taxon>Ascomycota</taxon>
        <taxon>Pezizomycotina</taxon>
        <taxon>Dothideomycetes</taxon>
        <taxon>Dothideomycetidae</taxon>
        <taxon>Myriangiales</taxon>
        <taxon>Elsinoaceae</taxon>
        <taxon>Elsinoe</taxon>
    </lineage>
</organism>
<dbReference type="OrthoDB" id="340681at2759"/>
<evidence type="ECO:0000313" key="3">
    <source>
        <dbReference type="Proteomes" id="UP000243723"/>
    </source>
</evidence>
<dbReference type="PANTHER" id="PTHR12069">
    <property type="entry name" value="DNA-DIRECTED RNA POLYMERASES III 80 KDA POLYPEPTIDE RNA POLYMERASE III SUBUNIT 5"/>
    <property type="match status" value="1"/>
</dbReference>
<sequence length="322" mass="36292">MAPRKDEDKDPVISEYDIFITPAVAERVFVLQYPLRMATKPYNRRNGASPQEMRMKQESGFVELDVDMDPVVNFNKSRGIEWGKAMQQAKASGLTTFGASAGFGPGNIKSDGRRARVDDYTPDIDSYSGSKEEGKVFRKQTLGGQILSAGDGRPQYMLGTFRGQELHLTKVDGMAQMRPQFHHVDAEVHVEKASTQREPDDSRPAQARGFTQSYKQSREDAASKGKTMMQVAQEEKWTRMNFFDEDDNESYDAYNTKMFVPDTSGSEKLFSSMTNEEYLDAISAPRNDPSGRRKKKPLTKRQREAIEIADDDTDPVNDLPAE</sequence>
<dbReference type="InterPro" id="IPR006886">
    <property type="entry name" value="RNA_pol_III_Rpc5"/>
</dbReference>
<keyword evidence="3" id="KW-1185">Reference proteome</keyword>
<evidence type="ECO:0000313" key="2">
    <source>
        <dbReference type="EMBL" id="PSK59425.1"/>
    </source>
</evidence>
<gene>
    <name evidence="2" type="ORF">B9Z65_3749</name>
</gene>
<feature type="compositionally biased region" description="Acidic residues" evidence="1">
    <location>
        <begin position="307"/>
        <end position="322"/>
    </location>
</feature>
<feature type="region of interest" description="Disordered" evidence="1">
    <location>
        <begin position="281"/>
        <end position="322"/>
    </location>
</feature>
<comment type="caution">
    <text evidence="2">The sequence shown here is derived from an EMBL/GenBank/DDBJ whole genome shotgun (WGS) entry which is preliminary data.</text>
</comment>
<protein>
    <recommendedName>
        <fullName evidence="4">DNA-directed RNA polymerase III subunit rpc5</fullName>
    </recommendedName>
</protein>
<reference evidence="2 3" key="1">
    <citation type="submission" date="2017-05" db="EMBL/GenBank/DDBJ databases">
        <title>Draft genome sequence of Elsinoe australis.</title>
        <authorList>
            <person name="Cheng Q."/>
        </authorList>
    </citation>
    <scope>NUCLEOTIDE SEQUENCE [LARGE SCALE GENOMIC DNA]</scope>
    <source>
        <strain evidence="2 3">NL1</strain>
    </source>
</reference>
<dbReference type="GO" id="GO:0042797">
    <property type="term" value="P:tRNA transcription by RNA polymerase III"/>
    <property type="evidence" value="ECO:0007669"/>
    <property type="project" value="TreeGrafter"/>
</dbReference>
<feature type="compositionally biased region" description="Basic and acidic residues" evidence="1">
    <location>
        <begin position="191"/>
        <end position="203"/>
    </location>
</feature>
<evidence type="ECO:0000256" key="1">
    <source>
        <dbReference type="SAM" id="MobiDB-lite"/>
    </source>
</evidence>
<dbReference type="EMBL" id="NHZQ01000010">
    <property type="protein sequence ID" value="PSK59425.1"/>
    <property type="molecule type" value="Genomic_DNA"/>
</dbReference>
<accession>A0A2P8AG30</accession>
<dbReference type="AlphaFoldDB" id="A0A2P8AG30"/>
<feature type="region of interest" description="Disordered" evidence="1">
    <location>
        <begin position="191"/>
        <end position="227"/>
    </location>
</feature>